<dbReference type="EMBL" id="BOOJ01000052">
    <property type="protein sequence ID" value="GIH95431.1"/>
    <property type="molecule type" value="Genomic_DNA"/>
</dbReference>
<protein>
    <submittedName>
        <fullName evidence="1">Uncharacterized protein</fullName>
    </submittedName>
</protein>
<dbReference type="Proteomes" id="UP000619788">
    <property type="component" value="Unassembled WGS sequence"/>
</dbReference>
<sequence length="118" mass="13036">MIGSGPIEEPTDPRLLAVTAYAGSRHGECIIRGLIVLNHLHRPDGDDLRCPTCRDSRGRRVPWPCRTYIEMSRALGADAQPILELADTIGVKVAPLLDIDAIVAADRKARWERNAIEE</sequence>
<keyword evidence="2" id="KW-1185">Reference proteome</keyword>
<gene>
    <name evidence="1" type="ORF">Psi01_60610</name>
</gene>
<proteinExistence type="predicted"/>
<dbReference type="RefSeq" id="WP_204067526.1">
    <property type="nucleotide sequence ID" value="NZ_BOOJ01000052.1"/>
</dbReference>
<comment type="caution">
    <text evidence="1">The sequence shown here is derived from an EMBL/GenBank/DDBJ whole genome shotgun (WGS) entry which is preliminary data.</text>
</comment>
<reference evidence="1 2" key="1">
    <citation type="submission" date="2021-01" db="EMBL/GenBank/DDBJ databases">
        <title>Whole genome shotgun sequence of Planobispora siamensis NBRC 107568.</title>
        <authorList>
            <person name="Komaki H."/>
            <person name="Tamura T."/>
        </authorList>
    </citation>
    <scope>NUCLEOTIDE SEQUENCE [LARGE SCALE GENOMIC DNA]</scope>
    <source>
        <strain evidence="1 2">NBRC 107568</strain>
    </source>
</reference>
<dbReference type="AlphaFoldDB" id="A0A8J3WQ40"/>
<accession>A0A8J3WQ40</accession>
<evidence type="ECO:0000313" key="1">
    <source>
        <dbReference type="EMBL" id="GIH95431.1"/>
    </source>
</evidence>
<organism evidence="1 2">
    <name type="scientific">Planobispora siamensis</name>
    <dbReference type="NCBI Taxonomy" id="936338"/>
    <lineage>
        <taxon>Bacteria</taxon>
        <taxon>Bacillati</taxon>
        <taxon>Actinomycetota</taxon>
        <taxon>Actinomycetes</taxon>
        <taxon>Streptosporangiales</taxon>
        <taxon>Streptosporangiaceae</taxon>
        <taxon>Planobispora</taxon>
    </lineage>
</organism>
<name>A0A8J3WQ40_9ACTN</name>
<evidence type="ECO:0000313" key="2">
    <source>
        <dbReference type="Proteomes" id="UP000619788"/>
    </source>
</evidence>